<protein>
    <submittedName>
        <fullName evidence="2">Uncharacterized protein</fullName>
    </submittedName>
</protein>
<name>A0A4Y7TTE9_COPMI</name>
<evidence type="ECO:0000256" key="1">
    <source>
        <dbReference type="SAM" id="MobiDB-lite"/>
    </source>
</evidence>
<accession>A0A4Y7TTE9</accession>
<dbReference type="EMBL" id="QPFP01000004">
    <property type="protein sequence ID" value="TEB37204.1"/>
    <property type="molecule type" value="Genomic_DNA"/>
</dbReference>
<feature type="region of interest" description="Disordered" evidence="1">
    <location>
        <begin position="51"/>
        <end position="80"/>
    </location>
</feature>
<dbReference type="AlphaFoldDB" id="A0A4Y7TTE9"/>
<comment type="caution">
    <text evidence="2">The sequence shown here is derived from an EMBL/GenBank/DDBJ whole genome shotgun (WGS) entry which is preliminary data.</text>
</comment>
<evidence type="ECO:0000313" key="3">
    <source>
        <dbReference type="Proteomes" id="UP000298030"/>
    </source>
</evidence>
<reference evidence="2 3" key="1">
    <citation type="journal article" date="2019" name="Nat. Ecol. Evol.">
        <title>Megaphylogeny resolves global patterns of mushroom evolution.</title>
        <authorList>
            <person name="Varga T."/>
            <person name="Krizsan K."/>
            <person name="Foldi C."/>
            <person name="Dima B."/>
            <person name="Sanchez-Garcia M."/>
            <person name="Sanchez-Ramirez S."/>
            <person name="Szollosi G.J."/>
            <person name="Szarkandi J.G."/>
            <person name="Papp V."/>
            <person name="Albert L."/>
            <person name="Andreopoulos W."/>
            <person name="Angelini C."/>
            <person name="Antonin V."/>
            <person name="Barry K.W."/>
            <person name="Bougher N.L."/>
            <person name="Buchanan P."/>
            <person name="Buyck B."/>
            <person name="Bense V."/>
            <person name="Catcheside P."/>
            <person name="Chovatia M."/>
            <person name="Cooper J."/>
            <person name="Damon W."/>
            <person name="Desjardin D."/>
            <person name="Finy P."/>
            <person name="Geml J."/>
            <person name="Haridas S."/>
            <person name="Hughes K."/>
            <person name="Justo A."/>
            <person name="Karasinski D."/>
            <person name="Kautmanova I."/>
            <person name="Kiss B."/>
            <person name="Kocsube S."/>
            <person name="Kotiranta H."/>
            <person name="LaButti K.M."/>
            <person name="Lechner B.E."/>
            <person name="Liimatainen K."/>
            <person name="Lipzen A."/>
            <person name="Lukacs Z."/>
            <person name="Mihaltcheva S."/>
            <person name="Morgado L.N."/>
            <person name="Niskanen T."/>
            <person name="Noordeloos M.E."/>
            <person name="Ohm R.A."/>
            <person name="Ortiz-Santana B."/>
            <person name="Ovrebo C."/>
            <person name="Racz N."/>
            <person name="Riley R."/>
            <person name="Savchenko A."/>
            <person name="Shiryaev A."/>
            <person name="Soop K."/>
            <person name="Spirin V."/>
            <person name="Szebenyi C."/>
            <person name="Tomsovsky M."/>
            <person name="Tulloss R.E."/>
            <person name="Uehling J."/>
            <person name="Grigoriev I.V."/>
            <person name="Vagvolgyi C."/>
            <person name="Papp T."/>
            <person name="Martin F.M."/>
            <person name="Miettinen O."/>
            <person name="Hibbett D.S."/>
            <person name="Nagy L.G."/>
        </authorList>
    </citation>
    <scope>NUCLEOTIDE SEQUENCE [LARGE SCALE GENOMIC DNA]</scope>
    <source>
        <strain evidence="2 3">FP101781</strain>
    </source>
</reference>
<gene>
    <name evidence="2" type="ORF">FA13DRAFT_1726296</name>
</gene>
<dbReference type="Proteomes" id="UP000298030">
    <property type="component" value="Unassembled WGS sequence"/>
</dbReference>
<organism evidence="2 3">
    <name type="scientific">Coprinellus micaceus</name>
    <name type="common">Glistening ink-cap mushroom</name>
    <name type="synonym">Coprinus micaceus</name>
    <dbReference type="NCBI Taxonomy" id="71717"/>
    <lineage>
        <taxon>Eukaryota</taxon>
        <taxon>Fungi</taxon>
        <taxon>Dikarya</taxon>
        <taxon>Basidiomycota</taxon>
        <taxon>Agaricomycotina</taxon>
        <taxon>Agaricomycetes</taxon>
        <taxon>Agaricomycetidae</taxon>
        <taxon>Agaricales</taxon>
        <taxon>Agaricineae</taxon>
        <taxon>Psathyrellaceae</taxon>
        <taxon>Coprinellus</taxon>
    </lineage>
</organism>
<keyword evidence="3" id="KW-1185">Reference proteome</keyword>
<sequence length="116" mass="12819">MRVESKEFQWLKKGEESGVRERSRNEIRHDLRVPTGVERLGKVSADKRLLDDGRLQSRMSPSVSGERISETQKGGEPSSVAEAPVCVISQYYGGIGTVGYCHRVSQSNLASNISLL</sequence>
<evidence type="ECO:0000313" key="2">
    <source>
        <dbReference type="EMBL" id="TEB37204.1"/>
    </source>
</evidence>
<proteinExistence type="predicted"/>